<evidence type="ECO:0000313" key="1">
    <source>
        <dbReference type="EMBL" id="SNS56957.1"/>
    </source>
</evidence>
<dbReference type="InterPro" id="IPR005651">
    <property type="entry name" value="Trm112-like"/>
</dbReference>
<sequence>MTKDFLKKMCCPFDKKELNIQVIKEHGEEIIEGILTCSHCNRYFPIIYSIPIMTPDEYRDKALELPMLQKWGLAISEDQQSFALSTSPETLQIDKS</sequence>
<dbReference type="SUPFAM" id="SSF158997">
    <property type="entry name" value="Trm112p-like"/>
    <property type="match status" value="1"/>
</dbReference>
<dbReference type="Pfam" id="PF03966">
    <property type="entry name" value="Trm112p"/>
    <property type="match status" value="1"/>
</dbReference>
<dbReference type="EMBL" id="FZPD01000001">
    <property type="protein sequence ID" value="SNS56957.1"/>
    <property type="molecule type" value="Genomic_DNA"/>
</dbReference>
<protein>
    <submittedName>
        <fullName evidence="1">Uncharacterized conserved protein YbaR, Trm112 family</fullName>
    </submittedName>
</protein>
<gene>
    <name evidence="1" type="ORF">SAMN05421640_0699</name>
</gene>
<dbReference type="Gene3D" id="2.20.25.10">
    <property type="match status" value="1"/>
</dbReference>
<proteinExistence type="predicted"/>
<dbReference type="AlphaFoldDB" id="A0A239FJL7"/>
<evidence type="ECO:0000313" key="2">
    <source>
        <dbReference type="Proteomes" id="UP000198393"/>
    </source>
</evidence>
<reference evidence="1 2" key="1">
    <citation type="submission" date="2017-06" db="EMBL/GenBank/DDBJ databases">
        <authorList>
            <person name="Kim H.J."/>
            <person name="Triplett B.A."/>
        </authorList>
    </citation>
    <scope>NUCLEOTIDE SEQUENCE [LARGE SCALE GENOMIC DNA]</scope>
    <source>
        <strain evidence="1 2">DSM 19307</strain>
    </source>
</reference>
<keyword evidence="2" id="KW-1185">Reference proteome</keyword>
<dbReference type="OrthoDB" id="678493at2"/>
<organism evidence="1 2">
    <name type="scientific">Ekhidna lutea</name>
    <dbReference type="NCBI Taxonomy" id="447679"/>
    <lineage>
        <taxon>Bacteria</taxon>
        <taxon>Pseudomonadati</taxon>
        <taxon>Bacteroidota</taxon>
        <taxon>Cytophagia</taxon>
        <taxon>Cytophagales</taxon>
        <taxon>Reichenbachiellaceae</taxon>
        <taxon>Ekhidna</taxon>
    </lineage>
</organism>
<accession>A0A239FJL7</accession>
<dbReference type="Proteomes" id="UP000198393">
    <property type="component" value="Unassembled WGS sequence"/>
</dbReference>
<dbReference type="RefSeq" id="WP_089355449.1">
    <property type="nucleotide sequence ID" value="NZ_FZPD01000001.1"/>
</dbReference>
<name>A0A239FJL7_EKHLU</name>